<evidence type="ECO:0000313" key="3">
    <source>
        <dbReference type="EMBL" id="KAK3246270.1"/>
    </source>
</evidence>
<feature type="domain" description="FHA" evidence="1">
    <location>
        <begin position="38"/>
        <end position="76"/>
    </location>
</feature>
<accession>A0AAE0C2M5</accession>
<dbReference type="EMBL" id="LGRX02030004">
    <property type="protein sequence ID" value="KAK3246264.1"/>
    <property type="molecule type" value="Genomic_DNA"/>
</dbReference>
<reference evidence="3 4" key="1">
    <citation type="journal article" date="2015" name="Genome Biol. Evol.">
        <title>Comparative Genomics of a Bacterivorous Green Alga Reveals Evolutionary Causalities and Consequences of Phago-Mixotrophic Mode of Nutrition.</title>
        <authorList>
            <person name="Burns J.A."/>
            <person name="Paasch A."/>
            <person name="Narechania A."/>
            <person name="Kim E."/>
        </authorList>
    </citation>
    <scope>NUCLEOTIDE SEQUENCE [LARGE SCALE GENOMIC DNA]</scope>
    <source>
        <strain evidence="3">PLY_AMNH</strain>
    </source>
</reference>
<comment type="caution">
    <text evidence="3">The sequence shown here is derived from an EMBL/GenBank/DDBJ whole genome shotgun (WGS) entry which is preliminary data.</text>
</comment>
<dbReference type="SUPFAM" id="SSF49879">
    <property type="entry name" value="SMAD/FHA domain"/>
    <property type="match status" value="1"/>
</dbReference>
<dbReference type="Gene3D" id="2.60.200.20">
    <property type="match status" value="1"/>
</dbReference>
<evidence type="ECO:0000259" key="1">
    <source>
        <dbReference type="Pfam" id="PF00498"/>
    </source>
</evidence>
<gene>
    <name evidence="3" type="ORF">CYMTET_44189</name>
    <name evidence="2" type="ORF">CYMTET_44193</name>
</gene>
<proteinExistence type="predicted"/>
<evidence type="ECO:0000313" key="4">
    <source>
        <dbReference type="Proteomes" id="UP001190700"/>
    </source>
</evidence>
<organism evidence="3 4">
    <name type="scientific">Cymbomonas tetramitiformis</name>
    <dbReference type="NCBI Taxonomy" id="36881"/>
    <lineage>
        <taxon>Eukaryota</taxon>
        <taxon>Viridiplantae</taxon>
        <taxon>Chlorophyta</taxon>
        <taxon>Pyramimonadophyceae</taxon>
        <taxon>Pyramimonadales</taxon>
        <taxon>Pyramimonadaceae</taxon>
        <taxon>Cymbomonas</taxon>
    </lineage>
</organism>
<dbReference type="AlphaFoldDB" id="A0AAE0C2M5"/>
<evidence type="ECO:0000313" key="2">
    <source>
        <dbReference type="EMBL" id="KAK3246264.1"/>
    </source>
</evidence>
<reference evidence="3" key="2">
    <citation type="submission" date="2023-06" db="EMBL/GenBank/DDBJ databases">
        <title>Long-read-based genome assembly of the green algal bacterivore Cymbomonas tetramitiformis.</title>
        <authorList>
            <person name="Gyaltshen Y."/>
            <person name="Rozenberg A."/>
            <person name="Paasch A."/>
            <person name="Burns J.A."/>
            <person name="Warring S."/>
            <person name="Larson R."/>
            <person name="Maurer-Alcala X."/>
            <person name="Dacks J."/>
            <person name="Kim E."/>
        </authorList>
    </citation>
    <scope>NUCLEOTIDE SEQUENCE</scope>
    <source>
        <strain evidence="3">PLY_AMNH</strain>
    </source>
</reference>
<dbReference type="CDD" id="cd00060">
    <property type="entry name" value="FHA"/>
    <property type="match status" value="1"/>
</dbReference>
<dbReference type="EMBL" id="LGRX02030003">
    <property type="protein sequence ID" value="KAK3246270.1"/>
    <property type="molecule type" value="Genomic_DNA"/>
</dbReference>
<dbReference type="Proteomes" id="UP001190700">
    <property type="component" value="Unassembled WGS sequence"/>
</dbReference>
<dbReference type="InterPro" id="IPR000253">
    <property type="entry name" value="FHA_dom"/>
</dbReference>
<protein>
    <recommendedName>
        <fullName evidence="1">FHA domain-containing protein</fullName>
    </recommendedName>
</protein>
<dbReference type="Pfam" id="PF00498">
    <property type="entry name" value="FHA"/>
    <property type="match status" value="1"/>
</dbReference>
<name>A0AAE0C2M5_9CHLO</name>
<sequence length="145" mass="16112">MAQAGAHCAYLRRLMPDDTPGAWFQLPACDDTVCLDGRHVYTVTDNDSTNGTYVSDVYVTCTDDRVLKNDDIVSFGGPRMCIDRTGVPYRNPYQFQFADTCDPTQVGSRNQQAALCASTQSIDEHLQCSVCHDAVFPSQFLHHLL</sequence>
<dbReference type="InterPro" id="IPR008984">
    <property type="entry name" value="SMAD_FHA_dom_sf"/>
</dbReference>
<keyword evidence="4" id="KW-1185">Reference proteome</keyword>